<dbReference type="RefSeq" id="WP_084574102.1">
    <property type="nucleotide sequence ID" value="NZ_CP155572.1"/>
</dbReference>
<gene>
    <name evidence="2" type="ORF">SAMN04488500_102196</name>
</gene>
<dbReference type="EMBL" id="FWXI01000002">
    <property type="protein sequence ID" value="SMC39636.1"/>
    <property type="molecule type" value="Genomic_DNA"/>
</dbReference>
<proteinExistence type="predicted"/>
<dbReference type="AlphaFoldDB" id="A0A1W1YU25"/>
<keyword evidence="1" id="KW-0732">Signal</keyword>
<organism evidence="2 3">
    <name type="scientific">Sporomusa malonica</name>
    <dbReference type="NCBI Taxonomy" id="112901"/>
    <lineage>
        <taxon>Bacteria</taxon>
        <taxon>Bacillati</taxon>
        <taxon>Bacillota</taxon>
        <taxon>Negativicutes</taxon>
        <taxon>Selenomonadales</taxon>
        <taxon>Sporomusaceae</taxon>
        <taxon>Sporomusa</taxon>
    </lineage>
</organism>
<evidence type="ECO:0000313" key="2">
    <source>
        <dbReference type="EMBL" id="SMC39636.1"/>
    </source>
</evidence>
<name>A0A1W1YU25_9FIRM</name>
<feature type="signal peptide" evidence="1">
    <location>
        <begin position="1"/>
        <end position="27"/>
    </location>
</feature>
<sequence>MISKLFKCAAVGAGLSLGLTLFSPVYSTSITWASAQQPQQHQISPDIPLQSYVYDYLDKLDGLGYLKDMQTGTKPYTRLQAARWVEQLSAATKEQPPLPKYVESMLHQLQVDFQQELDFLNGSKFSPSLTVKEITIKETYYDGDTLPQHRTDSTYQPLNINNDGHRLSQNLNHELSLRVEGTLNDHLVVSATPKFTYGDDTHSDTQLAAGYIKTNINNVEFQLGKKAVWWGPGNRGGLILTNNAQPQTSVTIGNVDPVTHNGLLKFLGPTNVNVIYSELEDNRQDVKSPSFFAARTDFTPSKNFTFAWSLASIVGGEGKSLSGSDYLDFLTGKNAATDDKWNSIAGFDFRWRMPQLGGIQLYGELYGEDQAMALIIPTPSKVAETLGVYIPRLSADGSWDARLEYAHTTNVWYNHSAYTDGYTYKGDIMGDAMGHDANRYYAKISHYNDNGTSLSLNLENVTQHRSDPYPQKITAAWLATKINLDTNTFLNASAGVAQIKNKGYQAGVSDKNYLVGVSLTRLF</sequence>
<dbReference type="InterPro" id="IPR026950">
    <property type="entry name" value="Caps_assemb_Wzi"/>
</dbReference>
<dbReference type="Gene3D" id="2.40.160.130">
    <property type="entry name" value="Capsule assembly protein Wzi"/>
    <property type="match status" value="1"/>
</dbReference>
<dbReference type="InterPro" id="IPR038636">
    <property type="entry name" value="Wzi_sf"/>
</dbReference>
<dbReference type="STRING" id="112901.SAMN04488500_102196"/>
<evidence type="ECO:0000313" key="3">
    <source>
        <dbReference type="Proteomes" id="UP000192738"/>
    </source>
</evidence>
<protein>
    <submittedName>
        <fullName evidence="2">Capsule assembly protein Wzi</fullName>
    </submittedName>
</protein>
<dbReference type="OrthoDB" id="101884at2"/>
<evidence type="ECO:0000256" key="1">
    <source>
        <dbReference type="SAM" id="SignalP"/>
    </source>
</evidence>
<dbReference type="Pfam" id="PF14052">
    <property type="entry name" value="Caps_assemb_Wzi"/>
    <property type="match status" value="1"/>
</dbReference>
<accession>A0A1W1YU25</accession>
<reference evidence="2 3" key="1">
    <citation type="submission" date="2017-04" db="EMBL/GenBank/DDBJ databases">
        <authorList>
            <person name="Afonso C.L."/>
            <person name="Miller P.J."/>
            <person name="Scott M.A."/>
            <person name="Spackman E."/>
            <person name="Goraichik I."/>
            <person name="Dimitrov K.M."/>
            <person name="Suarez D.L."/>
            <person name="Swayne D.E."/>
        </authorList>
    </citation>
    <scope>NUCLEOTIDE SEQUENCE [LARGE SCALE GENOMIC DNA]</scope>
    <source>
        <strain evidence="2 3">DSM 5090</strain>
    </source>
</reference>
<feature type="chain" id="PRO_5039092898" evidence="1">
    <location>
        <begin position="28"/>
        <end position="523"/>
    </location>
</feature>
<dbReference type="Proteomes" id="UP000192738">
    <property type="component" value="Unassembled WGS sequence"/>
</dbReference>
<keyword evidence="3" id="KW-1185">Reference proteome</keyword>